<evidence type="ECO:0000256" key="6">
    <source>
        <dbReference type="SAM" id="SignalP"/>
    </source>
</evidence>
<dbReference type="InterPro" id="IPR011096">
    <property type="entry name" value="FTP_domain"/>
</dbReference>
<evidence type="ECO:0000256" key="4">
    <source>
        <dbReference type="ARBA" id="ARBA00022833"/>
    </source>
</evidence>
<dbReference type="PANTHER" id="PTHR33478">
    <property type="entry name" value="EXTRACELLULAR METALLOPROTEINASE MEP"/>
    <property type="match status" value="1"/>
</dbReference>
<feature type="non-terminal residue" evidence="8">
    <location>
        <position position="173"/>
    </location>
</feature>
<dbReference type="AlphaFoldDB" id="A0A9P6JFT5"/>
<comment type="caution">
    <text evidence="8">The sequence shown here is derived from an EMBL/GenBank/DDBJ whole genome shotgun (WGS) entry which is preliminary data.</text>
</comment>
<reference evidence="8" key="1">
    <citation type="journal article" date="2020" name="Fungal Divers.">
        <title>Resolving the Mortierellaceae phylogeny through synthesis of multi-gene phylogenetics and phylogenomics.</title>
        <authorList>
            <person name="Vandepol N."/>
            <person name="Liber J."/>
            <person name="Desiro A."/>
            <person name="Na H."/>
            <person name="Kennedy M."/>
            <person name="Barry K."/>
            <person name="Grigoriev I.V."/>
            <person name="Miller A.N."/>
            <person name="O'Donnell K."/>
            <person name="Stajich J.E."/>
            <person name="Bonito G."/>
        </authorList>
    </citation>
    <scope>NUCLEOTIDE SEQUENCE</scope>
    <source>
        <strain evidence="8">MES-2147</strain>
    </source>
</reference>
<dbReference type="GO" id="GO:0008237">
    <property type="term" value="F:metallopeptidase activity"/>
    <property type="evidence" value="ECO:0007669"/>
    <property type="project" value="UniProtKB-KW"/>
</dbReference>
<dbReference type="EMBL" id="JAAAHW010004863">
    <property type="protein sequence ID" value="KAF9971083.1"/>
    <property type="molecule type" value="Genomic_DNA"/>
</dbReference>
<dbReference type="GO" id="GO:0046872">
    <property type="term" value="F:metal ion binding"/>
    <property type="evidence" value="ECO:0007669"/>
    <property type="project" value="UniProtKB-KW"/>
</dbReference>
<evidence type="ECO:0000256" key="1">
    <source>
        <dbReference type="ARBA" id="ARBA00022670"/>
    </source>
</evidence>
<sequence>MKFSKTQSYSLLAAALAVASTVAAHRTRVQSFGPELAHQVYHSPSAEADFAEIHSYFAGPAENPTKVATDFVEKHLTSSDYIIKNAYTSKHNGITHVYLRQVVEGLEVVNGDINVNVDSNGNVISYGDSFFKGGAVDSDGLLSIRDWIQQEGEAILEQGRQLAFGGRKSRGSQ</sequence>
<keyword evidence="2" id="KW-0479">Metal-binding</keyword>
<keyword evidence="5" id="KW-0482">Metalloprotease</keyword>
<accession>A0A9P6JFT5</accession>
<dbReference type="Proteomes" id="UP000749646">
    <property type="component" value="Unassembled WGS sequence"/>
</dbReference>
<dbReference type="InterPro" id="IPR050371">
    <property type="entry name" value="Fungal_virulence_M36"/>
</dbReference>
<dbReference type="Pfam" id="PF07504">
    <property type="entry name" value="FTP"/>
    <property type="match status" value="1"/>
</dbReference>
<name>A0A9P6JFT5_9FUNG</name>
<dbReference type="OrthoDB" id="5596858at2759"/>
<evidence type="ECO:0000256" key="2">
    <source>
        <dbReference type="ARBA" id="ARBA00022723"/>
    </source>
</evidence>
<dbReference type="GO" id="GO:0006508">
    <property type="term" value="P:proteolysis"/>
    <property type="evidence" value="ECO:0007669"/>
    <property type="project" value="UniProtKB-KW"/>
</dbReference>
<keyword evidence="4" id="KW-0862">Zinc</keyword>
<keyword evidence="3" id="KW-0378">Hydrolase</keyword>
<protein>
    <recommendedName>
        <fullName evidence="7">FTP domain-containing protein</fullName>
    </recommendedName>
</protein>
<organism evidence="8 9">
    <name type="scientific">Modicella reniformis</name>
    <dbReference type="NCBI Taxonomy" id="1440133"/>
    <lineage>
        <taxon>Eukaryota</taxon>
        <taxon>Fungi</taxon>
        <taxon>Fungi incertae sedis</taxon>
        <taxon>Mucoromycota</taxon>
        <taxon>Mortierellomycotina</taxon>
        <taxon>Mortierellomycetes</taxon>
        <taxon>Mortierellales</taxon>
        <taxon>Mortierellaceae</taxon>
        <taxon>Modicella</taxon>
    </lineage>
</organism>
<gene>
    <name evidence="8" type="ORF">BGZ65_010644</name>
</gene>
<keyword evidence="9" id="KW-1185">Reference proteome</keyword>
<keyword evidence="1" id="KW-0645">Protease</keyword>
<evidence type="ECO:0000259" key="7">
    <source>
        <dbReference type="Pfam" id="PF07504"/>
    </source>
</evidence>
<evidence type="ECO:0000313" key="9">
    <source>
        <dbReference type="Proteomes" id="UP000749646"/>
    </source>
</evidence>
<evidence type="ECO:0000256" key="3">
    <source>
        <dbReference type="ARBA" id="ARBA00022801"/>
    </source>
</evidence>
<feature type="chain" id="PRO_5040160606" description="FTP domain-containing protein" evidence="6">
    <location>
        <begin position="25"/>
        <end position="173"/>
    </location>
</feature>
<evidence type="ECO:0000256" key="5">
    <source>
        <dbReference type="ARBA" id="ARBA00023049"/>
    </source>
</evidence>
<proteinExistence type="predicted"/>
<evidence type="ECO:0000313" key="8">
    <source>
        <dbReference type="EMBL" id="KAF9971083.1"/>
    </source>
</evidence>
<feature type="domain" description="FTP" evidence="7">
    <location>
        <begin position="80"/>
        <end position="130"/>
    </location>
</feature>
<feature type="signal peptide" evidence="6">
    <location>
        <begin position="1"/>
        <end position="24"/>
    </location>
</feature>
<keyword evidence="6" id="KW-0732">Signal</keyword>
<dbReference type="PANTHER" id="PTHR33478:SF1">
    <property type="entry name" value="EXTRACELLULAR METALLOPROTEINASE MEP"/>
    <property type="match status" value="1"/>
</dbReference>